<keyword evidence="3" id="KW-1185">Reference proteome</keyword>
<organism evidence="2 3">
    <name type="scientific">Marinospirillum alkalitolerans</name>
    <dbReference type="NCBI Taxonomy" id="3123374"/>
    <lineage>
        <taxon>Bacteria</taxon>
        <taxon>Pseudomonadati</taxon>
        <taxon>Pseudomonadota</taxon>
        <taxon>Gammaproteobacteria</taxon>
        <taxon>Oceanospirillales</taxon>
        <taxon>Oceanospirillaceae</taxon>
        <taxon>Marinospirillum</taxon>
    </lineage>
</organism>
<gene>
    <name evidence="2" type="ORF">V6U78_02100</name>
</gene>
<evidence type="ECO:0000313" key="3">
    <source>
        <dbReference type="Proteomes" id="UP001621714"/>
    </source>
</evidence>
<keyword evidence="1" id="KW-0472">Membrane</keyword>
<accession>A0ABW8PVC2</accession>
<keyword evidence="1" id="KW-0812">Transmembrane</keyword>
<proteinExistence type="predicted"/>
<evidence type="ECO:0000313" key="2">
    <source>
        <dbReference type="EMBL" id="MFK7159829.1"/>
    </source>
</evidence>
<dbReference type="Proteomes" id="UP001621714">
    <property type="component" value="Unassembled WGS sequence"/>
</dbReference>
<keyword evidence="1" id="KW-1133">Transmembrane helix</keyword>
<evidence type="ECO:0000256" key="1">
    <source>
        <dbReference type="SAM" id="Phobius"/>
    </source>
</evidence>
<comment type="caution">
    <text evidence="2">The sequence shown here is derived from an EMBL/GenBank/DDBJ whole genome shotgun (WGS) entry which is preliminary data.</text>
</comment>
<dbReference type="RefSeq" id="WP_405336697.1">
    <property type="nucleotide sequence ID" value="NZ_JBANFI010000001.1"/>
</dbReference>
<dbReference type="EMBL" id="JBANFI010000001">
    <property type="protein sequence ID" value="MFK7159829.1"/>
    <property type="molecule type" value="Genomic_DNA"/>
</dbReference>
<name>A0ABW8PVC2_9GAMM</name>
<reference evidence="2 3" key="1">
    <citation type="submission" date="2024-02" db="EMBL/GenBank/DDBJ databases">
        <title>Marinospirillum sp. MEB 164 isolated from Lonar lake sediment.</title>
        <authorList>
            <person name="Joshi A."/>
            <person name="Thite S."/>
        </authorList>
    </citation>
    <scope>NUCLEOTIDE SEQUENCE [LARGE SCALE GENOMIC DNA]</scope>
    <source>
        <strain evidence="2 3">MEB164</strain>
    </source>
</reference>
<feature type="transmembrane region" description="Helical" evidence="1">
    <location>
        <begin position="34"/>
        <end position="55"/>
    </location>
</feature>
<sequence>MIWHLIAAVFAGLGAAGVALLLRKLSRNRLPKWIIPAFAGVAMLAFQLGIEYGWLKTKQAQLPEGSVIISTQESRYFWRPWTYLVPMTTGFTVVDIAQVQRSGPLAEFYLYHFERAYVDLLEVERYLLNCQDGALTPFDANHTPRPQAMSYLAEANPLRQLICQAD</sequence>
<feature type="transmembrane region" description="Helical" evidence="1">
    <location>
        <begin position="6"/>
        <end position="22"/>
    </location>
</feature>
<protein>
    <submittedName>
        <fullName evidence="2">Uncharacterized protein</fullName>
    </submittedName>
</protein>